<evidence type="ECO:0000313" key="3">
    <source>
        <dbReference type="Proteomes" id="UP000320176"/>
    </source>
</evidence>
<dbReference type="AlphaFoldDB" id="A0A5C6AYG7"/>
<accession>A0A5C6AYG7</accession>
<dbReference type="OrthoDB" id="247969at2"/>
<sequence>MSDTIALVRLCLIRSRLGLISGVAMLVVLQICLWSGYVVGVEGASYFQACVGMMMFPLVMLGILLFDCGSADLSAGRSGYSVWLLRSPIATWKLALVPIAMKLLWMIAIWFISMGTLGFVCGMPLPSPMPAITISAVTAWICFYAWRPFRGHWLRLFGAIALMIVSYLAVVFSLATEFSGEDIKRYRSLILAAHYTLPVIVLAAGTWAALAAVRLARTNHDGLIGETASASPLEWTAETGRRGVAKWVGSLSSSIGSSESLEQGSRFALLPMELRRSGGRILNATLIGWLPMIVIGTLLIPFHVSTVVMLLIVSAVIAATCNVGAAFNEENGQQTISSWIAASPIKSSTMAWSRITLQALVSMIAILAALLTVAGWSLWPSNRATWDVFARQVNTVYETQWAAPGVAATIMLLSSIFLIGCGVRLAWVAMSGSSWLGIAAGIVLGIFFLSAIGAVTRFFLTQKDWEGARENALYLASFLPMIGFAWLILKSLATITSITLLISKRLETMSVIGMLLIGWATLVLALGSLIHWICPAEFVTWSRSLIVVAILLPLPSILIAPVSLAWNRHR</sequence>
<dbReference type="EMBL" id="SJPN01000003">
    <property type="protein sequence ID" value="TWU04461.1"/>
    <property type="molecule type" value="Genomic_DNA"/>
</dbReference>
<feature type="transmembrane region" description="Helical" evidence="1">
    <location>
        <begin position="195"/>
        <end position="213"/>
    </location>
</feature>
<dbReference type="Proteomes" id="UP000320176">
    <property type="component" value="Unassembled WGS sequence"/>
</dbReference>
<keyword evidence="3" id="KW-1185">Reference proteome</keyword>
<name>A0A5C6AYG7_9BACT</name>
<evidence type="ECO:0000256" key="1">
    <source>
        <dbReference type="SAM" id="Phobius"/>
    </source>
</evidence>
<evidence type="ECO:0000313" key="2">
    <source>
        <dbReference type="EMBL" id="TWU04461.1"/>
    </source>
</evidence>
<feature type="transmembrane region" description="Helical" evidence="1">
    <location>
        <begin position="46"/>
        <end position="69"/>
    </location>
</feature>
<keyword evidence="1" id="KW-0812">Transmembrane</keyword>
<feature type="transmembrane region" description="Helical" evidence="1">
    <location>
        <begin position="545"/>
        <end position="566"/>
    </location>
</feature>
<feature type="transmembrane region" description="Helical" evidence="1">
    <location>
        <begin position="125"/>
        <end position="146"/>
    </location>
</feature>
<feature type="transmembrane region" description="Helical" evidence="1">
    <location>
        <begin position="308"/>
        <end position="327"/>
    </location>
</feature>
<feature type="transmembrane region" description="Helical" evidence="1">
    <location>
        <begin position="510"/>
        <end position="533"/>
    </location>
</feature>
<feature type="transmembrane region" description="Helical" evidence="1">
    <location>
        <begin position="153"/>
        <end position="175"/>
    </location>
</feature>
<organism evidence="2 3">
    <name type="scientific">Stieleria varia</name>
    <dbReference type="NCBI Taxonomy" id="2528005"/>
    <lineage>
        <taxon>Bacteria</taxon>
        <taxon>Pseudomonadati</taxon>
        <taxon>Planctomycetota</taxon>
        <taxon>Planctomycetia</taxon>
        <taxon>Pirellulales</taxon>
        <taxon>Pirellulaceae</taxon>
        <taxon>Stieleria</taxon>
    </lineage>
</organism>
<feature type="transmembrane region" description="Helical" evidence="1">
    <location>
        <begin position="399"/>
        <end position="423"/>
    </location>
</feature>
<gene>
    <name evidence="2" type="ORF">Pla52n_25020</name>
</gene>
<comment type="caution">
    <text evidence="2">The sequence shown here is derived from an EMBL/GenBank/DDBJ whole genome shotgun (WGS) entry which is preliminary data.</text>
</comment>
<protein>
    <submittedName>
        <fullName evidence="2">Uncharacterized protein</fullName>
    </submittedName>
</protein>
<dbReference type="RefSeq" id="WP_146519880.1">
    <property type="nucleotide sequence ID" value="NZ_CP151726.1"/>
</dbReference>
<keyword evidence="1" id="KW-1133">Transmembrane helix</keyword>
<feature type="transmembrane region" description="Helical" evidence="1">
    <location>
        <begin position="435"/>
        <end position="460"/>
    </location>
</feature>
<feature type="transmembrane region" description="Helical" evidence="1">
    <location>
        <begin position="355"/>
        <end position="379"/>
    </location>
</feature>
<feature type="transmembrane region" description="Helical" evidence="1">
    <location>
        <begin position="472"/>
        <end position="489"/>
    </location>
</feature>
<proteinExistence type="predicted"/>
<reference evidence="2 3" key="1">
    <citation type="submission" date="2019-02" db="EMBL/GenBank/DDBJ databases">
        <title>Deep-cultivation of Planctomycetes and their phenomic and genomic characterization uncovers novel biology.</title>
        <authorList>
            <person name="Wiegand S."/>
            <person name="Jogler M."/>
            <person name="Boedeker C."/>
            <person name="Pinto D."/>
            <person name="Vollmers J."/>
            <person name="Rivas-Marin E."/>
            <person name="Kohn T."/>
            <person name="Peeters S.H."/>
            <person name="Heuer A."/>
            <person name="Rast P."/>
            <person name="Oberbeckmann S."/>
            <person name="Bunk B."/>
            <person name="Jeske O."/>
            <person name="Meyerdierks A."/>
            <person name="Storesund J.E."/>
            <person name="Kallscheuer N."/>
            <person name="Luecker S."/>
            <person name="Lage O.M."/>
            <person name="Pohl T."/>
            <person name="Merkel B.J."/>
            <person name="Hornburger P."/>
            <person name="Mueller R.-W."/>
            <person name="Bruemmer F."/>
            <person name="Labrenz M."/>
            <person name="Spormann A.M."/>
            <person name="Op Den Camp H."/>
            <person name="Overmann J."/>
            <person name="Amann R."/>
            <person name="Jetten M.S.M."/>
            <person name="Mascher T."/>
            <person name="Medema M.H."/>
            <person name="Devos D.P."/>
            <person name="Kaster A.-K."/>
            <person name="Ovreas L."/>
            <person name="Rohde M."/>
            <person name="Galperin M.Y."/>
            <person name="Jogler C."/>
        </authorList>
    </citation>
    <scope>NUCLEOTIDE SEQUENCE [LARGE SCALE GENOMIC DNA]</scope>
    <source>
        <strain evidence="2 3">Pla52n</strain>
    </source>
</reference>
<feature type="transmembrane region" description="Helical" evidence="1">
    <location>
        <begin position="281"/>
        <end position="302"/>
    </location>
</feature>
<feature type="transmembrane region" description="Helical" evidence="1">
    <location>
        <begin position="17"/>
        <end position="40"/>
    </location>
</feature>
<keyword evidence="1" id="KW-0472">Membrane</keyword>